<evidence type="ECO:0000313" key="1">
    <source>
        <dbReference type="EMBL" id="CAC5421540.1"/>
    </source>
</evidence>
<protein>
    <recommendedName>
        <fullName evidence="3">Reverse transcriptase zinc-binding domain-containing protein</fullName>
    </recommendedName>
</protein>
<proteinExistence type="predicted"/>
<reference evidence="1 2" key="1">
    <citation type="submission" date="2020-06" db="EMBL/GenBank/DDBJ databases">
        <authorList>
            <person name="Li R."/>
            <person name="Bekaert M."/>
        </authorList>
    </citation>
    <scope>NUCLEOTIDE SEQUENCE [LARGE SCALE GENOMIC DNA]</scope>
    <source>
        <strain evidence="2">wild</strain>
    </source>
</reference>
<dbReference type="OrthoDB" id="6100900at2759"/>
<evidence type="ECO:0000313" key="2">
    <source>
        <dbReference type="Proteomes" id="UP000507470"/>
    </source>
</evidence>
<name>A0A6J8ELV7_MYTCO</name>
<dbReference type="Proteomes" id="UP000507470">
    <property type="component" value="Unassembled WGS sequence"/>
</dbReference>
<accession>A0A6J8ELV7</accession>
<evidence type="ECO:0008006" key="3">
    <source>
        <dbReference type="Google" id="ProtNLM"/>
    </source>
</evidence>
<sequence length="226" mass="26530">MKYWSTKIVQMSMLYLGLKYLRNQNLIKGKLHPILKHKSHSALDNSRIPTRLRLITGTYVLQTKRIQFYRQETDPTCLLCGLQEETLEHFVMQCEKLQSVRTVILKEVNDIWQNEMNNTTRFHDLNITTQMQMLLDSAKLINLNKYNSASAARLENHSRNLFFELHIKRNVLLDEKTLRHSVEDKLAWRGGGVGRPLTLGHKAPACLQIPSEHTFRFYRTYTFITI</sequence>
<dbReference type="EMBL" id="CACVKT020009357">
    <property type="protein sequence ID" value="CAC5421540.1"/>
    <property type="molecule type" value="Genomic_DNA"/>
</dbReference>
<gene>
    <name evidence="1" type="ORF">MCOR_53653</name>
</gene>
<organism evidence="1 2">
    <name type="scientific">Mytilus coruscus</name>
    <name type="common">Sea mussel</name>
    <dbReference type="NCBI Taxonomy" id="42192"/>
    <lineage>
        <taxon>Eukaryota</taxon>
        <taxon>Metazoa</taxon>
        <taxon>Spiralia</taxon>
        <taxon>Lophotrochozoa</taxon>
        <taxon>Mollusca</taxon>
        <taxon>Bivalvia</taxon>
        <taxon>Autobranchia</taxon>
        <taxon>Pteriomorphia</taxon>
        <taxon>Mytilida</taxon>
        <taxon>Mytiloidea</taxon>
        <taxon>Mytilidae</taxon>
        <taxon>Mytilinae</taxon>
        <taxon>Mytilus</taxon>
    </lineage>
</organism>
<keyword evidence="2" id="KW-1185">Reference proteome</keyword>
<dbReference type="AlphaFoldDB" id="A0A6J8ELV7"/>